<accession>A0A2S7T837</accession>
<dbReference type="RefSeq" id="WP_105001759.1">
    <property type="nucleotide sequence ID" value="NZ_MQVX01000001.1"/>
</dbReference>
<dbReference type="EMBL" id="MQVX01000001">
    <property type="protein sequence ID" value="PQJ16089.1"/>
    <property type="molecule type" value="Genomic_DNA"/>
</dbReference>
<reference evidence="2" key="1">
    <citation type="submission" date="2016-11" db="EMBL/GenBank/DDBJ databases">
        <title>Trade-off between light-utilization and light-protection in marine flavobacteria.</title>
        <authorList>
            <person name="Kumagai Y."/>
            <person name="Yoshizawa S."/>
            <person name="Kogure K."/>
        </authorList>
    </citation>
    <scope>NUCLEOTIDE SEQUENCE [LARGE SCALE GENOMIC DNA]</scope>
    <source>
        <strain evidence="2">SG-18</strain>
    </source>
</reference>
<evidence type="ECO:0000313" key="2">
    <source>
        <dbReference type="Proteomes" id="UP000239366"/>
    </source>
</evidence>
<proteinExistence type="predicted"/>
<dbReference type="Proteomes" id="UP000239366">
    <property type="component" value="Unassembled WGS sequence"/>
</dbReference>
<organism evidence="1 2">
    <name type="scientific">Aureicoccus marinus</name>
    <dbReference type="NCBI Taxonomy" id="754435"/>
    <lineage>
        <taxon>Bacteria</taxon>
        <taxon>Pseudomonadati</taxon>
        <taxon>Bacteroidota</taxon>
        <taxon>Flavobacteriia</taxon>
        <taxon>Flavobacteriales</taxon>
        <taxon>Flavobacteriaceae</taxon>
        <taxon>Aureicoccus</taxon>
    </lineage>
</organism>
<comment type="caution">
    <text evidence="1">The sequence shown here is derived from an EMBL/GenBank/DDBJ whole genome shotgun (WGS) entry which is preliminary data.</text>
</comment>
<keyword evidence="2" id="KW-1185">Reference proteome</keyword>
<dbReference type="GO" id="GO:0016740">
    <property type="term" value="F:transferase activity"/>
    <property type="evidence" value="ECO:0007669"/>
    <property type="project" value="UniProtKB-KW"/>
</dbReference>
<dbReference type="SUPFAM" id="SSF82185">
    <property type="entry name" value="Histone H3 K4-specific methyltransferase SET7/9 N-terminal domain"/>
    <property type="match status" value="1"/>
</dbReference>
<dbReference type="Gene3D" id="2.20.110.10">
    <property type="entry name" value="Histone H3 K4-specific methyltransferase SET7/9 N-terminal domain"/>
    <property type="match status" value="1"/>
</dbReference>
<gene>
    <name evidence="1" type="ORF">BST99_10450</name>
</gene>
<keyword evidence="1" id="KW-0808">Transferase</keyword>
<protein>
    <submittedName>
        <fullName evidence="1">Nicotinic acid mononucleotide adenyltransferase</fullName>
    </submittedName>
</protein>
<dbReference type="OrthoDB" id="1467310at2"/>
<dbReference type="AlphaFoldDB" id="A0A2S7T837"/>
<name>A0A2S7T837_9FLAO</name>
<sequence length="115" mass="13194">MKKIILIAFLSLGLVAYGQEAESKLEKVGKLVEKTVYHENGQVAQTGYLLNGKPHGQWLQYDDTGKKIAVGRYDEGVKQGRWMFWSEGTLTEVEFEKNIIKNVKKWNKSELVYVE</sequence>
<evidence type="ECO:0000313" key="1">
    <source>
        <dbReference type="EMBL" id="PQJ16089.1"/>
    </source>
</evidence>